<dbReference type="PANTHER" id="PTHR45672">
    <property type="entry name" value="PROTEIN DISULFIDE-ISOMERASE C17H9.14C-RELATED"/>
    <property type="match status" value="1"/>
</dbReference>
<keyword evidence="2" id="KW-0732">Signal</keyword>
<feature type="coiled-coil region" evidence="3">
    <location>
        <begin position="102"/>
        <end position="147"/>
    </location>
</feature>
<name>A0A6T7ZTB7_9EUKA</name>
<dbReference type="InterPro" id="IPR036249">
    <property type="entry name" value="Thioredoxin-like_sf"/>
</dbReference>
<dbReference type="EMBL" id="HBKO01021191">
    <property type="protein sequence ID" value="CAE2224062.1"/>
    <property type="molecule type" value="Transcribed_RNA"/>
</dbReference>
<reference evidence="6" key="1">
    <citation type="submission" date="2021-01" db="EMBL/GenBank/DDBJ databases">
        <authorList>
            <person name="Corre E."/>
            <person name="Pelletier E."/>
            <person name="Niang G."/>
            <person name="Scheremetjew M."/>
            <person name="Finn R."/>
            <person name="Kale V."/>
            <person name="Holt S."/>
            <person name="Cochrane G."/>
            <person name="Meng A."/>
            <person name="Brown T."/>
            <person name="Cohen L."/>
        </authorList>
    </citation>
    <scope>NUCLEOTIDE SEQUENCE</scope>
    <source>
        <strain evidence="6">UIO037</strain>
    </source>
</reference>
<evidence type="ECO:0000256" key="1">
    <source>
        <dbReference type="ARBA" id="ARBA00006347"/>
    </source>
</evidence>
<evidence type="ECO:0000259" key="4">
    <source>
        <dbReference type="PROSITE" id="PS51352"/>
    </source>
</evidence>
<dbReference type="AlphaFoldDB" id="A0A6T7ZTB7"/>
<dbReference type="EMBL" id="HBKO01021193">
    <property type="protein sequence ID" value="CAE2224073.1"/>
    <property type="molecule type" value="Transcribed_RNA"/>
</dbReference>
<evidence type="ECO:0000256" key="3">
    <source>
        <dbReference type="SAM" id="Coils"/>
    </source>
</evidence>
<evidence type="ECO:0000256" key="2">
    <source>
        <dbReference type="ARBA" id="ARBA00022729"/>
    </source>
</evidence>
<evidence type="ECO:0000313" key="6">
    <source>
        <dbReference type="EMBL" id="CAE2224073.1"/>
    </source>
</evidence>
<dbReference type="Gene3D" id="3.40.30.10">
    <property type="entry name" value="Glutaredoxin"/>
    <property type="match status" value="1"/>
</dbReference>
<dbReference type="GO" id="GO:0005783">
    <property type="term" value="C:endoplasmic reticulum"/>
    <property type="evidence" value="ECO:0007669"/>
    <property type="project" value="TreeGrafter"/>
</dbReference>
<protein>
    <recommendedName>
        <fullName evidence="4">Thioredoxin domain-containing protein</fullName>
    </recommendedName>
</protein>
<feature type="domain" description="Thioredoxin" evidence="4">
    <location>
        <begin position="1"/>
        <end position="76"/>
    </location>
</feature>
<dbReference type="SUPFAM" id="SSF52833">
    <property type="entry name" value="Thioredoxin-like"/>
    <property type="match status" value="1"/>
</dbReference>
<sequence length="171" mass="19156">MKPDWDELGEEFENSKKVVIGDVDCTTDGGKPLCERFGVTGYPTLKYFNPPDQEGEVYEGGRTLAELKKFAKKLGPQCTVDTLGKCSKKAKAELQPYLDMPVEELRTQADEMKATLDKSQKEHDALMEELQARYKASEEANNKLKEELSPKLKLMRAAIPAPKADAPKDEM</sequence>
<evidence type="ECO:0000313" key="5">
    <source>
        <dbReference type="EMBL" id="CAE2224062.1"/>
    </source>
</evidence>
<keyword evidence="3" id="KW-0175">Coiled coil</keyword>
<dbReference type="PANTHER" id="PTHR45672:SF3">
    <property type="entry name" value="THIOREDOXIN DOMAIN-CONTAINING PROTEIN 5"/>
    <property type="match status" value="1"/>
</dbReference>
<accession>A0A6T7ZTB7</accession>
<dbReference type="InterPro" id="IPR051063">
    <property type="entry name" value="PDI"/>
</dbReference>
<gene>
    <name evidence="5" type="ORF">CPOL0286_LOCUS9539</name>
    <name evidence="6" type="ORF">CPOL0286_LOCUS9541</name>
</gene>
<dbReference type="GO" id="GO:0006457">
    <property type="term" value="P:protein folding"/>
    <property type="evidence" value="ECO:0007669"/>
    <property type="project" value="TreeGrafter"/>
</dbReference>
<proteinExistence type="inferred from homology"/>
<dbReference type="GO" id="GO:0003756">
    <property type="term" value="F:protein disulfide isomerase activity"/>
    <property type="evidence" value="ECO:0007669"/>
    <property type="project" value="TreeGrafter"/>
</dbReference>
<organism evidence="6">
    <name type="scientific">Prymnesium polylepis</name>
    <dbReference type="NCBI Taxonomy" id="72548"/>
    <lineage>
        <taxon>Eukaryota</taxon>
        <taxon>Haptista</taxon>
        <taxon>Haptophyta</taxon>
        <taxon>Prymnesiophyceae</taxon>
        <taxon>Prymnesiales</taxon>
        <taxon>Prymnesiaceae</taxon>
        <taxon>Prymnesium</taxon>
    </lineage>
</organism>
<comment type="similarity">
    <text evidence="1">Belongs to the protein disulfide isomerase family.</text>
</comment>
<dbReference type="PROSITE" id="PS51352">
    <property type="entry name" value="THIOREDOXIN_2"/>
    <property type="match status" value="1"/>
</dbReference>
<dbReference type="Pfam" id="PF00085">
    <property type="entry name" value="Thioredoxin"/>
    <property type="match status" value="1"/>
</dbReference>
<dbReference type="InterPro" id="IPR013766">
    <property type="entry name" value="Thioredoxin_domain"/>
</dbReference>